<accession>A0ABP7BSQ6</accession>
<dbReference type="PROSITE" id="PS50995">
    <property type="entry name" value="HTH_MARR_2"/>
    <property type="match status" value="1"/>
</dbReference>
<dbReference type="Gene3D" id="1.10.10.10">
    <property type="entry name" value="Winged helix-like DNA-binding domain superfamily/Winged helix DNA-binding domain"/>
    <property type="match status" value="1"/>
</dbReference>
<proteinExistence type="predicted"/>
<feature type="domain" description="HTH marR-type" evidence="1">
    <location>
        <begin position="19"/>
        <end position="152"/>
    </location>
</feature>
<sequence>MEPVQDPAQEPHPAAQPATSDLFYVVFRLHRAMSRAFETVALRQRLTQPELLACLVLAEGRPLSNAQLARRTFVTAQASHEVVAALVERGLVDRENHQTNKRIRLVFLTELGWSVVQTCRTELDVLEERILANHSADQHRALLPSLLRAAETLAGGYFGDEAAESEALELRGKFKGTF</sequence>
<gene>
    <name evidence="2" type="ORF">GCM10023081_04330</name>
</gene>
<dbReference type="EMBL" id="BAABEO010000006">
    <property type="protein sequence ID" value="GAA3668996.1"/>
    <property type="molecule type" value="Genomic_DNA"/>
</dbReference>
<evidence type="ECO:0000259" key="1">
    <source>
        <dbReference type="PROSITE" id="PS50995"/>
    </source>
</evidence>
<evidence type="ECO:0000313" key="2">
    <source>
        <dbReference type="EMBL" id="GAA3668996.1"/>
    </source>
</evidence>
<dbReference type="InterPro" id="IPR036390">
    <property type="entry name" value="WH_DNA-bd_sf"/>
</dbReference>
<dbReference type="PANTHER" id="PTHR33164">
    <property type="entry name" value="TRANSCRIPTIONAL REGULATOR, MARR FAMILY"/>
    <property type="match status" value="1"/>
</dbReference>
<reference evidence="3" key="1">
    <citation type="journal article" date="2019" name="Int. J. Syst. Evol. Microbiol.">
        <title>The Global Catalogue of Microorganisms (GCM) 10K type strain sequencing project: providing services to taxonomists for standard genome sequencing and annotation.</title>
        <authorList>
            <consortium name="The Broad Institute Genomics Platform"/>
            <consortium name="The Broad Institute Genome Sequencing Center for Infectious Disease"/>
            <person name="Wu L."/>
            <person name="Ma J."/>
        </authorList>
    </citation>
    <scope>NUCLEOTIDE SEQUENCE [LARGE SCALE GENOMIC DNA]</scope>
    <source>
        <strain evidence="3">JCM 30742</strain>
    </source>
</reference>
<dbReference type="InterPro" id="IPR000835">
    <property type="entry name" value="HTH_MarR-typ"/>
</dbReference>
<organism evidence="2 3">
    <name type="scientific">Arthrobacter ginkgonis</name>
    <dbReference type="NCBI Taxonomy" id="1630594"/>
    <lineage>
        <taxon>Bacteria</taxon>
        <taxon>Bacillati</taxon>
        <taxon>Actinomycetota</taxon>
        <taxon>Actinomycetes</taxon>
        <taxon>Micrococcales</taxon>
        <taxon>Micrococcaceae</taxon>
        <taxon>Arthrobacter</taxon>
    </lineage>
</organism>
<protein>
    <recommendedName>
        <fullName evidence="1">HTH marR-type domain-containing protein</fullName>
    </recommendedName>
</protein>
<dbReference type="Pfam" id="PF12802">
    <property type="entry name" value="MarR_2"/>
    <property type="match status" value="1"/>
</dbReference>
<dbReference type="Proteomes" id="UP001500752">
    <property type="component" value="Unassembled WGS sequence"/>
</dbReference>
<keyword evidence="3" id="KW-1185">Reference proteome</keyword>
<dbReference type="InterPro" id="IPR036388">
    <property type="entry name" value="WH-like_DNA-bd_sf"/>
</dbReference>
<evidence type="ECO:0000313" key="3">
    <source>
        <dbReference type="Proteomes" id="UP001500752"/>
    </source>
</evidence>
<dbReference type="SUPFAM" id="SSF46785">
    <property type="entry name" value="Winged helix' DNA-binding domain"/>
    <property type="match status" value="1"/>
</dbReference>
<dbReference type="PANTHER" id="PTHR33164:SF43">
    <property type="entry name" value="HTH-TYPE TRANSCRIPTIONAL REPRESSOR YETL"/>
    <property type="match status" value="1"/>
</dbReference>
<dbReference type="SMART" id="SM00347">
    <property type="entry name" value="HTH_MARR"/>
    <property type="match status" value="1"/>
</dbReference>
<comment type="caution">
    <text evidence="2">The sequence shown here is derived from an EMBL/GenBank/DDBJ whole genome shotgun (WGS) entry which is preliminary data.</text>
</comment>
<dbReference type="InterPro" id="IPR039422">
    <property type="entry name" value="MarR/SlyA-like"/>
</dbReference>
<name>A0ABP7BSQ6_9MICC</name>
<dbReference type="RefSeq" id="WP_345148119.1">
    <property type="nucleotide sequence ID" value="NZ_BAABEO010000006.1"/>
</dbReference>